<evidence type="ECO:0000256" key="6">
    <source>
        <dbReference type="ARBA" id="ARBA00022723"/>
    </source>
</evidence>
<proteinExistence type="inferred from homology"/>
<dbReference type="RefSeq" id="XP_049147408.1">
    <property type="nucleotide sequence ID" value="XM_049290263.1"/>
</dbReference>
<dbReference type="SUPFAM" id="SSF63737">
    <property type="entry name" value="Leukotriene A4 hydrolase N-terminal domain"/>
    <property type="match status" value="1"/>
</dbReference>
<dbReference type="Gene3D" id="1.25.40.320">
    <property type="entry name" value="Peptidase M1, leukotriene A4 hydrolase/aminopeptidase C-terminal domain"/>
    <property type="match status" value="1"/>
</dbReference>
<dbReference type="Pfam" id="PF17900">
    <property type="entry name" value="Peptidase_M1_N"/>
    <property type="match status" value="1"/>
</dbReference>
<dbReference type="Gene3D" id="2.60.40.1730">
    <property type="entry name" value="tricorn interacting facor f3 domain"/>
    <property type="match status" value="1"/>
</dbReference>
<dbReference type="GO" id="GO:0004177">
    <property type="term" value="F:aminopeptidase activity"/>
    <property type="evidence" value="ECO:0007669"/>
    <property type="project" value="TreeGrafter"/>
</dbReference>
<dbReference type="CDD" id="cd09599">
    <property type="entry name" value="M1_LTA4H"/>
    <property type="match status" value="1"/>
</dbReference>
<organism evidence="13 14">
    <name type="scientific">Colletotrichum lupini</name>
    <dbReference type="NCBI Taxonomy" id="145971"/>
    <lineage>
        <taxon>Eukaryota</taxon>
        <taxon>Fungi</taxon>
        <taxon>Dikarya</taxon>
        <taxon>Ascomycota</taxon>
        <taxon>Pezizomycotina</taxon>
        <taxon>Sordariomycetes</taxon>
        <taxon>Hypocreomycetidae</taxon>
        <taxon>Glomerellales</taxon>
        <taxon>Glomerellaceae</taxon>
        <taxon>Colletotrichum</taxon>
        <taxon>Colletotrichum acutatum species complex</taxon>
    </lineage>
</organism>
<dbReference type="InterPro" id="IPR049980">
    <property type="entry name" value="LTA4H_cat"/>
</dbReference>
<keyword evidence="5" id="KW-0645">Protease</keyword>
<keyword evidence="6 11" id="KW-0479">Metal-binding</keyword>
<gene>
    <name evidence="13" type="ORF">CLUP02_11295</name>
</gene>
<dbReference type="SUPFAM" id="SSF53187">
    <property type="entry name" value="Zn-dependent exopeptidases"/>
    <property type="match status" value="1"/>
</dbReference>
<keyword evidence="9" id="KW-0482">Metalloprotease</keyword>
<comment type="cofactor">
    <cofactor evidence="11">
        <name>Zn(2+)</name>
        <dbReference type="ChEBI" id="CHEBI:29105"/>
    </cofactor>
    <text evidence="11">Binds 1 zinc ion per subunit.</text>
</comment>
<evidence type="ECO:0000256" key="2">
    <source>
        <dbReference type="ARBA" id="ARBA00006247"/>
    </source>
</evidence>
<dbReference type="CDD" id="cd05676">
    <property type="entry name" value="M20_dipept_like_CNDP"/>
    <property type="match status" value="1"/>
</dbReference>
<dbReference type="Pfam" id="PF09127">
    <property type="entry name" value="Leuk-A4-hydro_C"/>
    <property type="match status" value="1"/>
</dbReference>
<dbReference type="GeneID" id="73345273"/>
<reference evidence="13" key="1">
    <citation type="journal article" date="2021" name="Mol. Plant Microbe Interact.">
        <title>Complete Genome Sequence of the Plant-Pathogenic Fungus Colletotrichum lupini.</title>
        <authorList>
            <person name="Baroncelli R."/>
            <person name="Pensec F."/>
            <person name="Da Lio D."/>
            <person name="Boufleur T."/>
            <person name="Vicente I."/>
            <person name="Sarrocco S."/>
            <person name="Picot A."/>
            <person name="Baraldi E."/>
            <person name="Sukno S."/>
            <person name="Thon M."/>
            <person name="Le Floch G."/>
        </authorList>
    </citation>
    <scope>NUCLEOTIDE SEQUENCE</scope>
    <source>
        <strain evidence="13">IMI 504893</strain>
    </source>
</reference>
<evidence type="ECO:0000256" key="8">
    <source>
        <dbReference type="ARBA" id="ARBA00022833"/>
    </source>
</evidence>
<feature type="binding site" evidence="11">
    <location>
        <position position="880"/>
    </location>
    <ligand>
        <name>Zn(2+)</name>
        <dbReference type="ChEBI" id="CHEBI:29105"/>
        <note>catalytic</note>
    </ligand>
</feature>
<comment type="similarity">
    <text evidence="3">Belongs to the peptidase M1 family.</text>
</comment>
<feature type="active site" description="Proton donor" evidence="10">
    <location>
        <position position="969"/>
    </location>
</feature>
<evidence type="ECO:0000256" key="5">
    <source>
        <dbReference type="ARBA" id="ARBA00022670"/>
    </source>
</evidence>
<dbReference type="PANTHER" id="PTHR45726">
    <property type="entry name" value="LEUKOTRIENE A-4 HYDROLASE"/>
    <property type="match status" value="1"/>
</dbReference>
<dbReference type="InterPro" id="IPR045357">
    <property type="entry name" value="Aminopeptidase_N-like_N"/>
</dbReference>
<feature type="binding site" evidence="11">
    <location>
        <position position="903"/>
    </location>
    <ligand>
        <name>Zn(2+)</name>
        <dbReference type="ChEBI" id="CHEBI:29105"/>
        <note>catalytic</note>
    </ligand>
</feature>
<evidence type="ECO:0000256" key="1">
    <source>
        <dbReference type="ARBA" id="ARBA00004496"/>
    </source>
</evidence>
<dbReference type="Gene3D" id="3.30.2010.30">
    <property type="match status" value="1"/>
</dbReference>
<dbReference type="InterPro" id="IPR027268">
    <property type="entry name" value="Peptidase_M4/M1_CTD_sf"/>
</dbReference>
<feature type="binding site" evidence="11">
    <location>
        <position position="884"/>
    </location>
    <ligand>
        <name>Zn(2+)</name>
        <dbReference type="ChEBI" id="CHEBI:29105"/>
        <note>catalytic</note>
    </ligand>
</feature>
<evidence type="ECO:0000256" key="11">
    <source>
        <dbReference type="PIRSR" id="PIRSR634015-3"/>
    </source>
</evidence>
<dbReference type="InterPro" id="IPR038502">
    <property type="entry name" value="M1_LTA-4_hydro/amino_C_sf"/>
</dbReference>
<dbReference type="PROSITE" id="PS00759">
    <property type="entry name" value="ARGE_DAPE_CPG2_2"/>
    <property type="match status" value="1"/>
</dbReference>
<dbReference type="InterPro" id="IPR042097">
    <property type="entry name" value="Aminopeptidase_N-like_N_sf"/>
</dbReference>
<dbReference type="Pfam" id="PF01433">
    <property type="entry name" value="Peptidase_M1"/>
    <property type="match status" value="1"/>
</dbReference>
<dbReference type="GO" id="GO:0008270">
    <property type="term" value="F:zinc ion binding"/>
    <property type="evidence" value="ECO:0007669"/>
    <property type="project" value="InterPro"/>
</dbReference>
<dbReference type="PRINTS" id="PR00756">
    <property type="entry name" value="ALADIPTASE"/>
</dbReference>
<dbReference type="Gene3D" id="1.10.390.10">
    <property type="entry name" value="Neutral Protease Domain 2"/>
    <property type="match status" value="1"/>
</dbReference>
<dbReference type="InterPro" id="IPR002933">
    <property type="entry name" value="Peptidase_M20"/>
</dbReference>
<dbReference type="SMART" id="SM01263">
    <property type="entry name" value="Leuk-A4-hydro_C"/>
    <property type="match status" value="1"/>
</dbReference>
<dbReference type="Pfam" id="PF07687">
    <property type="entry name" value="M20_dimer"/>
    <property type="match status" value="1"/>
</dbReference>
<dbReference type="GO" id="GO:0006508">
    <property type="term" value="P:proteolysis"/>
    <property type="evidence" value="ECO:0007669"/>
    <property type="project" value="UniProtKB-KW"/>
</dbReference>
<evidence type="ECO:0000256" key="10">
    <source>
        <dbReference type="PIRSR" id="PIRSR634015-1"/>
    </source>
</evidence>
<accession>A0A9Q8T008</accession>
<dbReference type="Pfam" id="PF01546">
    <property type="entry name" value="Peptidase_M20"/>
    <property type="match status" value="1"/>
</dbReference>
<dbReference type="InterPro" id="IPR014782">
    <property type="entry name" value="Peptidase_M1_dom"/>
</dbReference>
<dbReference type="PANTHER" id="PTHR45726:SF3">
    <property type="entry name" value="LEUKOTRIENE A-4 HYDROLASE"/>
    <property type="match status" value="1"/>
</dbReference>
<dbReference type="SUPFAM" id="SSF48371">
    <property type="entry name" value="ARM repeat"/>
    <property type="match status" value="1"/>
</dbReference>
<name>A0A9Q8T008_9PEZI</name>
<dbReference type="EMBL" id="CP019477">
    <property type="protein sequence ID" value="UQC85796.1"/>
    <property type="molecule type" value="Genomic_DNA"/>
</dbReference>
<comment type="subcellular location">
    <subcellularLocation>
        <location evidence="1">Cytoplasm</location>
    </subcellularLocation>
</comment>
<dbReference type="GO" id="GO:0004301">
    <property type="term" value="F:epoxide hydrolase activity"/>
    <property type="evidence" value="ECO:0007669"/>
    <property type="project" value="TreeGrafter"/>
</dbReference>
<dbReference type="InterPro" id="IPR015211">
    <property type="entry name" value="Peptidase_M1_C"/>
</dbReference>
<comment type="similarity">
    <text evidence="2">Belongs to the peptidase M20A family.</text>
</comment>
<dbReference type="InterPro" id="IPR001930">
    <property type="entry name" value="Peptidase_M1"/>
</dbReference>
<dbReference type="GO" id="GO:0005829">
    <property type="term" value="C:cytosol"/>
    <property type="evidence" value="ECO:0007669"/>
    <property type="project" value="TreeGrafter"/>
</dbReference>
<sequence>MNGNIKEERKVQLVEIRFFAWDLLHQTARSRRILQYLLVSFLMLMSNFVRKASSLLTKDVVSIATMVPTPARPVNDTNEALASFYAKVDELESVFIDRLGDAIKIPSISAYADNRKDVFAVEKQMSEWVATKLEAVGVEVTLKDLGKQEGTDLDLPPLVLGRYGSDPEKPTVLVYSHYDVQPASIEDGWKHEPFVMTIEEDGKICGRGTSDDKGPLIGWINMIEAFQKADVDVPANLVFCFEGMEETASFGLRQGLEDEADKYFKDVDVVCITDVVWVSDEQISVPQGLRGIIFYLVTITGAKVDAHSGGFGGQISEPMTDMVNIMSSLVDANGKILVPGIYDNVQAVTKEEYESYQKLNISEDSLYGGTGGRSLHDNQADALVARWKKPSLSLHRIENALPGAGAVTSIPAKLVGKFSIRTVPFMKWEDIDQLVRKHVKDRFESLGSKNQLEIECHPNDWFYEEASHWNYQAAIQATRNVWGVDPALTCEGGSIPIALDFKKTLKKNVLLMPVGRPTDGQHSTNEKLDKSNYINAIKLYEAYLKEVTNFWRQSKHNFFSSHARTTFARSCTMCLTNVVTDVNTSSNFQDFSTQHTALDLTIDFDRKILIGQTSITGQARVHGLAEIVLDTSHVVIKGVSYRGRKAAWTLKSDDGENGSPLCIELGRRYGEGETIELTLANLVAGKVDFETTENTTGLQWLSPSQTDDKEYPFMFSQCEPVHARSIFPCQDTPSIKSTFDITIHSILPVVASGVPESELIFPPITDTAEQKTYRFKMEIPISNYLFAVASGNLAGEKIGPKSYVYCAPGDLEACKQEFQPDLQAIIKSAENIIFEYPWPLYNLVVLPKSFHLGGMENPIFNFYSATVVSGDRENISVVAHEFAHSYSGNLVTNASWEHFWLNEGWTVWTERNIVRELRGDDEVELQAIVGWQDLIQSIELYGGEDSVFTSLVLEFEGKRPDDIMSKISYEKGYTFLCYLEETVGREKWLKFVPYYFRTFYGAAVDSSRFKDCVLKFFSPDAAATSSLGCVDWNSWFHKPGAPPKPGFCSELYKKAIELADQWGSLSVQSAFRPSGSDVEGWTAGQVLVFLDLLIESPQPIPLEYCKLLDELYDVGKSSNLEIVTRYLRVALRAGDRSVLKQTEDILGQTGRMKFVRPLFKELLSVDEELALELFKKYQDFYHPTCLRLIRNLLDEERP</sequence>
<feature type="domain" description="Peptidase M1 leukotriene A4 hydrolase/aminopeptidase C-terminal" evidence="12">
    <location>
        <begin position="1050"/>
        <end position="1193"/>
    </location>
</feature>
<dbReference type="KEGG" id="clup:CLUP02_11295"/>
<keyword evidence="14" id="KW-1185">Reference proteome</keyword>
<keyword evidence="7" id="KW-0378">Hydrolase</keyword>
<feature type="active site" description="Proton acceptor" evidence="10">
    <location>
        <position position="881"/>
    </location>
</feature>
<dbReference type="Gene3D" id="3.30.70.360">
    <property type="match status" value="1"/>
</dbReference>
<dbReference type="SUPFAM" id="SSF55486">
    <property type="entry name" value="Metalloproteases ('zincins'), catalytic domain"/>
    <property type="match status" value="1"/>
</dbReference>
<dbReference type="InterPro" id="IPR016024">
    <property type="entry name" value="ARM-type_fold"/>
</dbReference>
<dbReference type="InterPro" id="IPR011650">
    <property type="entry name" value="Peptidase_M20_dimer"/>
</dbReference>
<dbReference type="Gene3D" id="3.40.630.10">
    <property type="entry name" value="Zn peptidases"/>
    <property type="match status" value="1"/>
</dbReference>
<protein>
    <submittedName>
        <fullName evidence="13">Peptidase family M20/M25/M40</fullName>
    </submittedName>
</protein>
<dbReference type="AlphaFoldDB" id="A0A9Q8T008"/>
<keyword evidence="8 11" id="KW-0862">Zinc</keyword>
<evidence type="ECO:0000259" key="12">
    <source>
        <dbReference type="SMART" id="SM01263"/>
    </source>
</evidence>
<dbReference type="FunFam" id="3.30.2010.30:FF:000001">
    <property type="entry name" value="Leukotriene A(4) hydrolase"/>
    <property type="match status" value="1"/>
</dbReference>
<evidence type="ECO:0000313" key="14">
    <source>
        <dbReference type="Proteomes" id="UP000830671"/>
    </source>
</evidence>
<dbReference type="GO" id="GO:0008237">
    <property type="term" value="F:metallopeptidase activity"/>
    <property type="evidence" value="ECO:0007669"/>
    <property type="project" value="UniProtKB-KW"/>
</dbReference>
<dbReference type="InterPro" id="IPR001261">
    <property type="entry name" value="ArgE/DapE_CS"/>
</dbReference>
<evidence type="ECO:0000256" key="9">
    <source>
        <dbReference type="ARBA" id="ARBA00023049"/>
    </source>
</evidence>
<dbReference type="InterPro" id="IPR034015">
    <property type="entry name" value="M1_LTA4H"/>
</dbReference>
<evidence type="ECO:0000256" key="3">
    <source>
        <dbReference type="ARBA" id="ARBA00010136"/>
    </source>
</evidence>
<dbReference type="Proteomes" id="UP000830671">
    <property type="component" value="Chromosome 5"/>
</dbReference>
<keyword evidence="4" id="KW-0963">Cytoplasm</keyword>
<evidence type="ECO:0000256" key="7">
    <source>
        <dbReference type="ARBA" id="ARBA00022801"/>
    </source>
</evidence>
<evidence type="ECO:0000256" key="4">
    <source>
        <dbReference type="ARBA" id="ARBA00022490"/>
    </source>
</evidence>
<evidence type="ECO:0000313" key="13">
    <source>
        <dbReference type="EMBL" id="UQC85796.1"/>
    </source>
</evidence>